<protein>
    <submittedName>
        <fullName evidence="1">Uncharacterized protein</fullName>
    </submittedName>
</protein>
<organism evidence="1 2">
    <name type="scientific">Cirrhinus molitorella</name>
    <name type="common">mud carp</name>
    <dbReference type="NCBI Taxonomy" id="172907"/>
    <lineage>
        <taxon>Eukaryota</taxon>
        <taxon>Metazoa</taxon>
        <taxon>Chordata</taxon>
        <taxon>Craniata</taxon>
        <taxon>Vertebrata</taxon>
        <taxon>Euteleostomi</taxon>
        <taxon>Actinopterygii</taxon>
        <taxon>Neopterygii</taxon>
        <taxon>Teleostei</taxon>
        <taxon>Ostariophysi</taxon>
        <taxon>Cypriniformes</taxon>
        <taxon>Cyprinidae</taxon>
        <taxon>Labeoninae</taxon>
        <taxon>Labeonini</taxon>
        <taxon>Cirrhinus</taxon>
    </lineage>
</organism>
<reference evidence="1 2" key="1">
    <citation type="submission" date="2023-09" db="EMBL/GenBank/DDBJ databases">
        <authorList>
            <person name="Wang M."/>
        </authorList>
    </citation>
    <scope>NUCLEOTIDE SEQUENCE [LARGE SCALE GENOMIC DNA]</scope>
    <source>
        <strain evidence="1">GT-2023</strain>
        <tissue evidence="1">Liver</tissue>
    </source>
</reference>
<accession>A0ABR3M9J9</accession>
<proteinExistence type="predicted"/>
<evidence type="ECO:0000313" key="1">
    <source>
        <dbReference type="EMBL" id="KAL1260592.1"/>
    </source>
</evidence>
<dbReference type="Proteomes" id="UP001558613">
    <property type="component" value="Unassembled WGS sequence"/>
</dbReference>
<comment type="caution">
    <text evidence="1">The sequence shown here is derived from an EMBL/GenBank/DDBJ whole genome shotgun (WGS) entry which is preliminary data.</text>
</comment>
<keyword evidence="2" id="KW-1185">Reference proteome</keyword>
<dbReference type="EMBL" id="JAYMGO010000015">
    <property type="protein sequence ID" value="KAL1260592.1"/>
    <property type="molecule type" value="Genomic_DNA"/>
</dbReference>
<gene>
    <name evidence="1" type="ORF">QQF64_008419</name>
</gene>
<evidence type="ECO:0000313" key="2">
    <source>
        <dbReference type="Proteomes" id="UP001558613"/>
    </source>
</evidence>
<name>A0ABR3M9J9_9TELE</name>
<sequence length="92" mass="9953">MLFKFCEFHPVLHGLTPMESFSLSQVYLCLFSHSPSTLTTNESLHRYQGRPSGSGAWVLSDFGGATADERMGGAMTPGIITSLFAPSKALNI</sequence>